<dbReference type="Pfam" id="PF03102">
    <property type="entry name" value="NeuB"/>
    <property type="match status" value="1"/>
</dbReference>
<dbReference type="Pfam" id="PF08666">
    <property type="entry name" value="SAF"/>
    <property type="match status" value="1"/>
</dbReference>
<dbReference type="SUPFAM" id="SSF51569">
    <property type="entry name" value="Aldolase"/>
    <property type="match status" value="1"/>
</dbReference>
<dbReference type="InterPro" id="IPR057736">
    <property type="entry name" value="SAF_PseI/NeuA/NeuB"/>
</dbReference>
<dbReference type="PANTHER" id="PTHR42966">
    <property type="entry name" value="N-ACETYLNEURAMINATE SYNTHASE"/>
    <property type="match status" value="1"/>
</dbReference>
<organism evidence="2 3">
    <name type="scientific">Flagellimonas ochracea</name>
    <dbReference type="NCBI Taxonomy" id="2696472"/>
    <lineage>
        <taxon>Bacteria</taxon>
        <taxon>Pseudomonadati</taxon>
        <taxon>Bacteroidota</taxon>
        <taxon>Flavobacteriia</taxon>
        <taxon>Flavobacteriales</taxon>
        <taxon>Flavobacteriaceae</taxon>
        <taxon>Flagellimonas</taxon>
    </lineage>
</organism>
<evidence type="ECO:0000259" key="1">
    <source>
        <dbReference type="PROSITE" id="PS50844"/>
    </source>
</evidence>
<dbReference type="InterPro" id="IPR013785">
    <property type="entry name" value="Aldolase_TIM"/>
</dbReference>
<proteinExistence type="predicted"/>
<protein>
    <submittedName>
        <fullName evidence="2">N-acetylneuraminate synthase</fullName>
    </submittedName>
</protein>
<dbReference type="SMART" id="SM00858">
    <property type="entry name" value="SAF"/>
    <property type="match status" value="1"/>
</dbReference>
<reference evidence="2" key="1">
    <citation type="submission" date="2020-01" db="EMBL/GenBank/DDBJ databases">
        <title>Muricauda ochracea sp. nov., isolated from a tidal flat of Garorim bay in Korea.</title>
        <authorList>
            <person name="Kim D."/>
            <person name="Yoo Y."/>
            <person name="Kim J.-J."/>
        </authorList>
    </citation>
    <scope>NUCLEOTIDE SEQUENCE</scope>
    <source>
        <strain evidence="2">JGD-17</strain>
    </source>
</reference>
<dbReference type="Gene3D" id="3.20.20.70">
    <property type="entry name" value="Aldolase class I"/>
    <property type="match status" value="1"/>
</dbReference>
<dbReference type="InterPro" id="IPR013974">
    <property type="entry name" value="SAF"/>
</dbReference>
<sequence length="358" mass="40207">MLPTNRPYLIGETAFHHQGDEEFLRQLIDHGAKVGIDALKVHLLLNLEDYFVRDHNAFDILNKWLFSEKEWERIIGYANDKGLDLIALCNDSKAIDFVLNSKNLKIEAIEIHATGLNDYLLLERAAKFKGTVILGVGGSTLDEISYAIEVLNGLGQQDILLMYGFQNYPTKYEDINLQKMQKLKDLFGLPMGYADHTDPKNEFNEVISTLGMAMGVNVCEKHFTHVFGEDRIDSQAAISLDQLAKTKKLMGIVHATIGDGGLKMSEAELSYGDTGSMKKAIVANAKIKKGERITLEKIGFKRTNESTYMMQYFLPKIIGLTASSDIEADSFIDFSNIKYEFKKAEIGQFLADKKESAR</sequence>
<dbReference type="CDD" id="cd11615">
    <property type="entry name" value="SAF_NeuB_like"/>
    <property type="match status" value="1"/>
</dbReference>
<dbReference type="GO" id="GO:0016051">
    <property type="term" value="P:carbohydrate biosynthetic process"/>
    <property type="evidence" value="ECO:0007669"/>
    <property type="project" value="InterPro"/>
</dbReference>
<dbReference type="InterPro" id="IPR036732">
    <property type="entry name" value="AFP_Neu5c_C_sf"/>
</dbReference>
<keyword evidence="3" id="KW-1185">Reference proteome</keyword>
<dbReference type="InterPro" id="IPR051690">
    <property type="entry name" value="PseI-like"/>
</dbReference>
<dbReference type="Proteomes" id="UP000667650">
    <property type="component" value="Unassembled WGS sequence"/>
</dbReference>
<evidence type="ECO:0000313" key="3">
    <source>
        <dbReference type="Proteomes" id="UP000667650"/>
    </source>
</evidence>
<dbReference type="PANTHER" id="PTHR42966:SF1">
    <property type="entry name" value="SIALIC ACID SYNTHASE"/>
    <property type="match status" value="1"/>
</dbReference>
<dbReference type="AlphaFoldDB" id="A0A964WXB7"/>
<accession>A0A964WXB7</accession>
<comment type="caution">
    <text evidence="2">The sequence shown here is derived from an EMBL/GenBank/DDBJ whole genome shotgun (WGS) entry which is preliminary data.</text>
</comment>
<dbReference type="InterPro" id="IPR006190">
    <property type="entry name" value="SAF_AFP_Neu5Ac"/>
</dbReference>
<feature type="domain" description="AFP-like" evidence="1">
    <location>
        <begin position="280"/>
        <end position="340"/>
    </location>
</feature>
<gene>
    <name evidence="2" type="ORF">GTQ34_06915</name>
</gene>
<dbReference type="Gene3D" id="3.90.1210.10">
    <property type="entry name" value="Antifreeze-like/N-acetylneuraminic acid synthase C-terminal domain"/>
    <property type="match status" value="1"/>
</dbReference>
<dbReference type="SUPFAM" id="SSF51269">
    <property type="entry name" value="AFP III-like domain"/>
    <property type="match status" value="1"/>
</dbReference>
<evidence type="ECO:0000313" key="2">
    <source>
        <dbReference type="EMBL" id="NAY91643.1"/>
    </source>
</evidence>
<dbReference type="GO" id="GO:0047444">
    <property type="term" value="F:N-acylneuraminate-9-phosphate synthase activity"/>
    <property type="evidence" value="ECO:0007669"/>
    <property type="project" value="TreeGrafter"/>
</dbReference>
<dbReference type="RefSeq" id="WP_166523054.1">
    <property type="nucleotide sequence ID" value="NZ_JAAABI010000002.1"/>
</dbReference>
<dbReference type="PROSITE" id="PS50844">
    <property type="entry name" value="AFP_LIKE"/>
    <property type="match status" value="1"/>
</dbReference>
<dbReference type="InterPro" id="IPR013132">
    <property type="entry name" value="PseI/NeuA/B-like_N"/>
</dbReference>
<name>A0A964WXB7_9FLAO</name>
<dbReference type="EMBL" id="JAAABI010000002">
    <property type="protein sequence ID" value="NAY91643.1"/>
    <property type="molecule type" value="Genomic_DNA"/>
</dbReference>